<dbReference type="Gene3D" id="3.90.1200.10">
    <property type="match status" value="1"/>
</dbReference>
<proteinExistence type="predicted"/>
<organism evidence="2">
    <name type="scientific">freshwater metagenome</name>
    <dbReference type="NCBI Taxonomy" id="449393"/>
    <lineage>
        <taxon>unclassified sequences</taxon>
        <taxon>metagenomes</taxon>
        <taxon>ecological metagenomes</taxon>
    </lineage>
</organism>
<dbReference type="SUPFAM" id="SSF56112">
    <property type="entry name" value="Protein kinase-like (PK-like)"/>
    <property type="match status" value="1"/>
</dbReference>
<gene>
    <name evidence="2" type="ORF">UFOPK1835_00630</name>
</gene>
<feature type="domain" description="Aminoglycoside phosphotransferase" evidence="1">
    <location>
        <begin position="35"/>
        <end position="269"/>
    </location>
</feature>
<reference evidence="2" key="1">
    <citation type="submission" date="2020-05" db="EMBL/GenBank/DDBJ databases">
        <authorList>
            <person name="Chiriac C."/>
            <person name="Salcher M."/>
            <person name="Ghai R."/>
            <person name="Kavagutti S V."/>
        </authorList>
    </citation>
    <scope>NUCLEOTIDE SEQUENCE</scope>
</reference>
<dbReference type="InterPro" id="IPR011009">
    <property type="entry name" value="Kinase-like_dom_sf"/>
</dbReference>
<dbReference type="PANTHER" id="PTHR47829">
    <property type="entry name" value="HYDROLASE, PUTATIVE (AFU_ORTHOLOGUE AFUA_1G12880)-RELATED"/>
    <property type="match status" value="1"/>
</dbReference>
<dbReference type="EMBL" id="CAEZUP010000018">
    <property type="protein sequence ID" value="CAB4603896.1"/>
    <property type="molecule type" value="Genomic_DNA"/>
</dbReference>
<sequence length="359" mass="38530">MGESQTVSGVDVENVTRWMRDRVPSMAPPLRFDLITGGLSNISYRVTDGNGTRWVLRRPPLGHVLATAHDMSREFKIIDALATTKVPVPPLVGLCTDDSVNGAPFYVMDFIDGVIARDRTSAESLSLDARRRSGQSLVEVLAAIHAVDVDACGLGDLGRKEAYVERQISRWTRQWEATRDGDVPVMEELSARLAAAIPEQGPATIVHGDYRLDNCILDSDGSVASVLDWELCTLGNPLADVGLMLVYWVEAGDSIRAGLPDGTAADGFATRAELLARYSEITGRDVGNIGYFIALGYWKLACILQGVMVRYRAGAMISEAVSEATGSDASQDNMFADQVVALGRAGLAALDGELGSSHG</sequence>
<accession>A0A6J6GRY4</accession>
<dbReference type="Gene3D" id="3.30.200.20">
    <property type="entry name" value="Phosphorylase Kinase, domain 1"/>
    <property type="match status" value="1"/>
</dbReference>
<dbReference type="CDD" id="cd05154">
    <property type="entry name" value="ACAD10_11_N-like"/>
    <property type="match status" value="1"/>
</dbReference>
<dbReference type="Pfam" id="PF01636">
    <property type="entry name" value="APH"/>
    <property type="match status" value="1"/>
</dbReference>
<dbReference type="InterPro" id="IPR002575">
    <property type="entry name" value="Aminoglycoside_PTrfase"/>
</dbReference>
<evidence type="ECO:0000259" key="1">
    <source>
        <dbReference type="Pfam" id="PF01636"/>
    </source>
</evidence>
<protein>
    <submittedName>
        <fullName evidence="2">Unannotated protein</fullName>
    </submittedName>
</protein>
<name>A0A6J6GRY4_9ZZZZ</name>
<dbReference type="AlphaFoldDB" id="A0A6J6GRY4"/>
<dbReference type="PANTHER" id="PTHR47829:SF1">
    <property type="entry name" value="HAD FAMILY PHOSPHATASE"/>
    <property type="match status" value="1"/>
</dbReference>
<dbReference type="InterPro" id="IPR052898">
    <property type="entry name" value="ACAD10-like"/>
</dbReference>
<dbReference type="InterPro" id="IPR041726">
    <property type="entry name" value="ACAD10_11_N"/>
</dbReference>
<evidence type="ECO:0000313" key="2">
    <source>
        <dbReference type="EMBL" id="CAB4603896.1"/>
    </source>
</evidence>